<dbReference type="InterPro" id="IPR051446">
    <property type="entry name" value="HTH_trans_reg/aminotransferase"/>
</dbReference>
<comment type="caution">
    <text evidence="1">The sequence shown here is derived from an EMBL/GenBank/DDBJ whole genome shotgun (WGS) entry which is preliminary data.</text>
</comment>
<dbReference type="InterPro" id="IPR015421">
    <property type="entry name" value="PyrdxlP-dep_Trfase_major"/>
</dbReference>
<keyword evidence="1" id="KW-0032">Aminotransferase</keyword>
<organism evidence="1 2">
    <name type="scientific">Kurthia gibsonii</name>
    <dbReference type="NCBI Taxonomy" id="33946"/>
    <lineage>
        <taxon>Bacteria</taxon>
        <taxon>Bacillati</taxon>
        <taxon>Bacillota</taxon>
        <taxon>Bacilli</taxon>
        <taxon>Bacillales</taxon>
        <taxon>Caryophanaceae</taxon>
        <taxon>Kurthia</taxon>
    </lineage>
</organism>
<evidence type="ECO:0000313" key="2">
    <source>
        <dbReference type="Proteomes" id="UP001398420"/>
    </source>
</evidence>
<reference evidence="1 2" key="1">
    <citation type="submission" date="2024-04" db="EMBL/GenBank/DDBJ databases">
        <authorList>
            <person name="Wu Y.S."/>
            <person name="Zhang L."/>
        </authorList>
    </citation>
    <scope>NUCLEOTIDE SEQUENCE [LARGE SCALE GENOMIC DNA]</scope>
    <source>
        <strain evidence="1 2">KG-01</strain>
    </source>
</reference>
<dbReference type="Proteomes" id="UP001398420">
    <property type="component" value="Unassembled WGS sequence"/>
</dbReference>
<dbReference type="Gene3D" id="1.10.10.10">
    <property type="entry name" value="Winged helix-like DNA-binding domain superfamily/Winged helix DNA-binding domain"/>
    <property type="match status" value="1"/>
</dbReference>
<dbReference type="PANTHER" id="PTHR46577">
    <property type="entry name" value="HTH-TYPE TRANSCRIPTIONAL REGULATORY PROTEIN GABR"/>
    <property type="match status" value="1"/>
</dbReference>
<keyword evidence="2" id="KW-1185">Reference proteome</keyword>
<evidence type="ECO:0000313" key="1">
    <source>
        <dbReference type="EMBL" id="MEL5989179.1"/>
    </source>
</evidence>
<protein>
    <submittedName>
        <fullName evidence="1">PLP-dependent aminotransferase family protein</fullName>
    </submittedName>
</protein>
<dbReference type="InterPro" id="IPR015424">
    <property type="entry name" value="PyrdxlP-dep_Trfase"/>
</dbReference>
<keyword evidence="1" id="KW-0808">Transferase</keyword>
<sequence>MNVFKFPINNFSPIDEQIYIHLKNIIRNKEFEDIKIFPTPRDLAIQIKQSYSDVMSAYRQLEVEGYLKKQDDIFIVPHFERVDKEHSSGYKSDYVIDEEVAIFDFSPTTVDKQYFPLSRWQECLLESSNLSSLFQFSHHDGEYLLREAICTHLKKNRNIEASPANIFISSNVPALLLQLGTFLKKGGYYNSFKIENPGNYEAFSIFKELDYHLSTCPVSLEDGHDVNSLKDERTLFYVTLSYQQPLGYNLPIEKRAKLHQWAKKNDCLFIEDDRETAFRYDVRNVYPMASVDSTHVIYINSFAYSFLPSAKVAYMVLPNKLVEKYTQFTKHLTQNSSPILQTAIGHFINKGYFLEHVEHMKQIYNQKMQVLTAKIQTTFPERARIFGEEAGQSLLLQPNNGMSEEELIQSALEIGVKVYPISPYYLEGQTPKTPTLILGFGQLTRNEMTDAINRLYIKWYT</sequence>
<dbReference type="PANTHER" id="PTHR46577:SF1">
    <property type="entry name" value="HTH-TYPE TRANSCRIPTIONAL REGULATORY PROTEIN GABR"/>
    <property type="match status" value="1"/>
</dbReference>
<dbReference type="InterPro" id="IPR036388">
    <property type="entry name" value="WH-like_DNA-bd_sf"/>
</dbReference>
<gene>
    <name evidence="1" type="ORF">AAF454_12270</name>
</gene>
<accession>A0ABU9LN22</accession>
<dbReference type="SUPFAM" id="SSF53383">
    <property type="entry name" value="PLP-dependent transferases"/>
    <property type="match status" value="1"/>
</dbReference>
<name>A0ABU9LN22_9BACL</name>
<proteinExistence type="predicted"/>
<dbReference type="GO" id="GO:0008483">
    <property type="term" value="F:transaminase activity"/>
    <property type="evidence" value="ECO:0007669"/>
    <property type="project" value="UniProtKB-KW"/>
</dbReference>
<dbReference type="Gene3D" id="3.40.640.10">
    <property type="entry name" value="Type I PLP-dependent aspartate aminotransferase-like (Major domain)"/>
    <property type="match status" value="1"/>
</dbReference>
<dbReference type="CDD" id="cd00609">
    <property type="entry name" value="AAT_like"/>
    <property type="match status" value="1"/>
</dbReference>
<dbReference type="EMBL" id="JBCEWA010000009">
    <property type="protein sequence ID" value="MEL5989179.1"/>
    <property type="molecule type" value="Genomic_DNA"/>
</dbReference>
<dbReference type="RefSeq" id="WP_087682610.1">
    <property type="nucleotide sequence ID" value="NZ_JBCEWA010000009.1"/>
</dbReference>